<evidence type="ECO:0000256" key="1">
    <source>
        <dbReference type="ARBA" id="ARBA00004123"/>
    </source>
</evidence>
<accession>A0A4T0PE65</accession>
<dbReference type="Proteomes" id="UP000305647">
    <property type="component" value="Unassembled WGS sequence"/>
</dbReference>
<feature type="compositionally biased region" description="Basic residues" evidence="6">
    <location>
        <begin position="407"/>
        <end position="417"/>
    </location>
</feature>
<evidence type="ECO:0000256" key="4">
    <source>
        <dbReference type="ARBA" id="ARBA00023163"/>
    </source>
</evidence>
<sequence>MSTSSLSSPESERESKKLIINYHDKSATKRDDDSLSEASTQPLSPPRSKSSSDLSEPPEDRIKMSKSPTKIEPSLTSALDPIPTEIATELAKDPPPEAVAAPTTEKEVGAGEALLDMAVEGEMMTESPSRIDGPADHDDNEKANTLADSLDEQKMEVEDVGQQDDVDQQNDIEQEDKTDIGHPEEHEDERDDDQEKPDDESERNDEDEEGEAGEGDEDDEDAPTNAAGGSSTAYHVDDEREEALAFLTKLEIEFAMLRNKLYVERMEEVAKESAMIADGTHPELQHLHNILKNRRDTRLSLASVRLKKLEESYKTTFQAEQESAWTNWVERVKQLHFGQGDAVESGSFGWGYGLQGNDRKRRRLEREKRTLELPKIVRHEPISQLAQKTNEQHELLPPPILPTANQKKGKKRGRHSKKDYINEAKQKVSVNTWQDINSSFGEALSNLDDVQLSSQAVDEDLLVMREKHQELTAHKDRLHSTTDTQQNSPLVSNYPSPTSLPAALTEQNERPGYNRGYSLDSAPAEAPV</sequence>
<feature type="compositionally biased region" description="Low complexity" evidence="6">
    <location>
        <begin position="46"/>
        <end position="55"/>
    </location>
</feature>
<feature type="compositionally biased region" description="Polar residues" evidence="6">
    <location>
        <begin position="481"/>
        <end position="499"/>
    </location>
</feature>
<keyword evidence="5" id="KW-0539">Nucleus</keyword>
<dbReference type="GO" id="GO:0010468">
    <property type="term" value="P:regulation of gene expression"/>
    <property type="evidence" value="ECO:0007669"/>
    <property type="project" value="UniProtKB-ARBA"/>
</dbReference>
<feature type="compositionally biased region" description="Acidic residues" evidence="6">
    <location>
        <begin position="186"/>
        <end position="222"/>
    </location>
</feature>
<dbReference type="Pfam" id="PF08598">
    <property type="entry name" value="Sds3"/>
    <property type="match status" value="1"/>
</dbReference>
<dbReference type="AlphaFoldDB" id="A0A4T0PE65"/>
<dbReference type="InterPro" id="IPR013907">
    <property type="entry name" value="Sds3"/>
</dbReference>
<dbReference type="SMART" id="SM01401">
    <property type="entry name" value="Sds3"/>
    <property type="match status" value="1"/>
</dbReference>
<feature type="region of interest" description="Disordered" evidence="6">
    <location>
        <begin position="390"/>
        <end position="418"/>
    </location>
</feature>
<dbReference type="Proteomes" id="UP000310708">
    <property type="component" value="Unassembled WGS sequence"/>
</dbReference>
<keyword evidence="2" id="KW-0678">Repressor</keyword>
<feature type="compositionally biased region" description="Basic and acidic residues" evidence="6">
    <location>
        <begin position="175"/>
        <end position="185"/>
    </location>
</feature>
<evidence type="ECO:0000256" key="5">
    <source>
        <dbReference type="ARBA" id="ARBA00023242"/>
    </source>
</evidence>
<dbReference type="PANTHER" id="PTHR21964">
    <property type="entry name" value="BREAST CANCER METASTASIS-SUPPRESSOR 1"/>
    <property type="match status" value="1"/>
</dbReference>
<comment type="caution">
    <text evidence="8">The sequence shown here is derived from an EMBL/GenBank/DDBJ whole genome shotgun (WGS) entry which is preliminary data.</text>
</comment>
<keyword evidence="4" id="KW-0804">Transcription</keyword>
<feature type="compositionally biased region" description="Basic and acidic residues" evidence="6">
    <location>
        <begin position="133"/>
        <end position="142"/>
    </location>
</feature>
<evidence type="ECO:0000256" key="3">
    <source>
        <dbReference type="ARBA" id="ARBA00023015"/>
    </source>
</evidence>
<evidence type="ECO:0000313" key="8">
    <source>
        <dbReference type="EMBL" id="TIC62776.1"/>
    </source>
</evidence>
<name>A0A4T0PE65_9BASI</name>
<evidence type="ECO:0000256" key="2">
    <source>
        <dbReference type="ARBA" id="ARBA00022491"/>
    </source>
</evidence>
<evidence type="ECO:0000313" key="7">
    <source>
        <dbReference type="EMBL" id="TIC25375.1"/>
    </source>
</evidence>
<feature type="compositionally biased region" description="Basic and acidic residues" evidence="6">
    <location>
        <begin position="10"/>
        <end position="33"/>
    </location>
</feature>
<evidence type="ECO:0000313" key="9">
    <source>
        <dbReference type="Proteomes" id="UP000305647"/>
    </source>
</evidence>
<evidence type="ECO:0000313" key="10">
    <source>
        <dbReference type="Proteomes" id="UP000310708"/>
    </source>
</evidence>
<feature type="region of interest" description="Disordered" evidence="6">
    <location>
        <begin position="1"/>
        <end position="236"/>
    </location>
</feature>
<comment type="subcellular location">
    <subcellularLocation>
        <location evidence="1">Nucleus</location>
    </subcellularLocation>
</comment>
<feature type="compositionally biased region" description="Acidic residues" evidence="6">
    <location>
        <begin position="158"/>
        <end position="174"/>
    </location>
</feature>
<protein>
    <submittedName>
        <fullName evidence="8">Uncharacterized protein</fullName>
    </submittedName>
</protein>
<keyword evidence="3" id="KW-0805">Transcription regulation</keyword>
<reference evidence="9 10" key="1">
    <citation type="submission" date="2019-03" db="EMBL/GenBank/DDBJ databases">
        <title>Sequencing 25 genomes of Wallemia mellicola.</title>
        <authorList>
            <person name="Gostincar C."/>
        </authorList>
    </citation>
    <scope>NUCLEOTIDE SEQUENCE [LARGE SCALE GENOMIC DNA]</scope>
    <source>
        <strain evidence="8 10">EXF-757</strain>
        <strain evidence="7 9">EXF-8738</strain>
    </source>
</reference>
<dbReference type="GO" id="GO:0005654">
    <property type="term" value="C:nucleoplasm"/>
    <property type="evidence" value="ECO:0007669"/>
    <property type="project" value="UniProtKB-ARBA"/>
</dbReference>
<dbReference type="Gene3D" id="1.20.5.1500">
    <property type="match status" value="1"/>
</dbReference>
<feature type="region of interest" description="Disordered" evidence="6">
    <location>
        <begin position="472"/>
        <end position="528"/>
    </location>
</feature>
<proteinExistence type="predicted"/>
<dbReference type="EMBL" id="SPRO01000058">
    <property type="protein sequence ID" value="TIC25375.1"/>
    <property type="molecule type" value="Genomic_DNA"/>
</dbReference>
<gene>
    <name evidence="8" type="ORF">E3Q01_03757</name>
    <name evidence="7" type="ORF">E3Q10_03788</name>
</gene>
<organism evidence="8 10">
    <name type="scientific">Wallemia mellicola</name>
    <dbReference type="NCBI Taxonomy" id="1708541"/>
    <lineage>
        <taxon>Eukaryota</taxon>
        <taxon>Fungi</taxon>
        <taxon>Dikarya</taxon>
        <taxon>Basidiomycota</taxon>
        <taxon>Wallemiomycotina</taxon>
        <taxon>Wallemiomycetes</taxon>
        <taxon>Wallemiales</taxon>
        <taxon>Wallemiaceae</taxon>
        <taxon>Wallemia</taxon>
    </lineage>
</organism>
<evidence type="ECO:0000256" key="6">
    <source>
        <dbReference type="SAM" id="MobiDB-lite"/>
    </source>
</evidence>
<dbReference type="EMBL" id="SPRX01000061">
    <property type="protein sequence ID" value="TIC62776.1"/>
    <property type="molecule type" value="Genomic_DNA"/>
</dbReference>